<dbReference type="AlphaFoldDB" id="A0A5C1YS23"/>
<sequence length="158" mass="16721">MTKLPFLAVVLMLASVLPFVGCACGILFFDSGVPTPNLMAGLELYAAISLSFLGAVHWGQALEGGRVVLVANAGRVDTLRLALGVVPALMGWFCASVAYAWGALPGLALFAAAFAITALGERQAWRRGWLPAGYMGVRWIMTAVTECCLLMVLLARAF</sequence>
<evidence type="ECO:0000313" key="3">
    <source>
        <dbReference type="Proteomes" id="UP000324536"/>
    </source>
</evidence>
<dbReference type="KEGG" id="acek:FLP30_12345"/>
<keyword evidence="1" id="KW-0812">Transmembrane</keyword>
<dbReference type="InterPro" id="IPR021836">
    <property type="entry name" value="DUF3429"/>
</dbReference>
<dbReference type="PROSITE" id="PS51257">
    <property type="entry name" value="PROKAR_LIPOPROTEIN"/>
    <property type="match status" value="1"/>
</dbReference>
<reference evidence="2 3" key="1">
    <citation type="submission" date="2019-09" db="EMBL/GenBank/DDBJ databases">
        <title>Genome sequencing of strain KACC 21233.</title>
        <authorList>
            <person name="Heo J."/>
            <person name="Kim S.-J."/>
            <person name="Kim J.-S."/>
            <person name="Hong S.-B."/>
            <person name="Kwon S.-W."/>
        </authorList>
    </citation>
    <scope>NUCLEOTIDE SEQUENCE [LARGE SCALE GENOMIC DNA]</scope>
    <source>
        <strain evidence="2 3">KACC 21233</strain>
    </source>
</reference>
<organism evidence="2 3">
    <name type="scientific">Acetobacter vaccinii</name>
    <dbReference type="NCBI Taxonomy" id="2592655"/>
    <lineage>
        <taxon>Bacteria</taxon>
        <taxon>Pseudomonadati</taxon>
        <taxon>Pseudomonadota</taxon>
        <taxon>Alphaproteobacteria</taxon>
        <taxon>Acetobacterales</taxon>
        <taxon>Acetobacteraceae</taxon>
        <taxon>Acetobacter</taxon>
    </lineage>
</organism>
<dbReference type="RefSeq" id="WP_149280069.1">
    <property type="nucleotide sequence ID" value="NZ_CP043506.1"/>
</dbReference>
<keyword evidence="3" id="KW-1185">Reference proteome</keyword>
<keyword evidence="1" id="KW-1133">Transmembrane helix</keyword>
<dbReference type="PANTHER" id="PTHR15887:SF1">
    <property type="entry name" value="TRANSMEMBRANE PROTEIN 69"/>
    <property type="match status" value="1"/>
</dbReference>
<dbReference type="OrthoDB" id="5297436at2"/>
<keyword evidence="1" id="KW-0472">Membrane</keyword>
<feature type="transmembrane region" description="Helical" evidence="1">
    <location>
        <begin position="79"/>
        <end position="101"/>
    </location>
</feature>
<dbReference type="Proteomes" id="UP000324536">
    <property type="component" value="Chromosome"/>
</dbReference>
<name>A0A5C1YS23_9PROT</name>
<dbReference type="EMBL" id="CP043506">
    <property type="protein sequence ID" value="QEO18408.1"/>
    <property type="molecule type" value="Genomic_DNA"/>
</dbReference>
<feature type="transmembrane region" description="Helical" evidence="1">
    <location>
        <begin position="38"/>
        <end position="58"/>
    </location>
</feature>
<evidence type="ECO:0000313" key="2">
    <source>
        <dbReference type="EMBL" id="QEO18408.1"/>
    </source>
</evidence>
<proteinExistence type="predicted"/>
<accession>A0A5C1YS23</accession>
<gene>
    <name evidence="2" type="ORF">FLP30_12345</name>
</gene>
<dbReference type="Pfam" id="PF11911">
    <property type="entry name" value="DUF3429"/>
    <property type="match status" value="1"/>
</dbReference>
<dbReference type="PANTHER" id="PTHR15887">
    <property type="entry name" value="TRANSMEMBRANE PROTEIN 69"/>
    <property type="match status" value="1"/>
</dbReference>
<feature type="transmembrane region" description="Helical" evidence="1">
    <location>
        <begin position="137"/>
        <end position="155"/>
    </location>
</feature>
<evidence type="ECO:0000256" key="1">
    <source>
        <dbReference type="SAM" id="Phobius"/>
    </source>
</evidence>
<protein>
    <submittedName>
        <fullName evidence="2">DUF3429 domain-containing protein</fullName>
    </submittedName>
</protein>